<dbReference type="VEuPathDB" id="VectorBase:ACON2_037502"/>
<dbReference type="AlphaFoldDB" id="A0A8W7PNU9"/>
<protein>
    <submittedName>
        <fullName evidence="2">Uncharacterized protein</fullName>
    </submittedName>
</protein>
<name>A0A8W7PNU9_ANOCL</name>
<evidence type="ECO:0000313" key="2">
    <source>
        <dbReference type="EnsemblMetazoa" id="ACOM034672-PA.1"/>
    </source>
</evidence>
<accession>A0A8W7PNU9</accession>
<organism evidence="2">
    <name type="scientific">Anopheles coluzzii</name>
    <name type="common">African malaria mosquito</name>
    <dbReference type="NCBI Taxonomy" id="1518534"/>
    <lineage>
        <taxon>Eukaryota</taxon>
        <taxon>Metazoa</taxon>
        <taxon>Ecdysozoa</taxon>
        <taxon>Arthropoda</taxon>
        <taxon>Hexapoda</taxon>
        <taxon>Insecta</taxon>
        <taxon>Pterygota</taxon>
        <taxon>Neoptera</taxon>
        <taxon>Endopterygota</taxon>
        <taxon>Diptera</taxon>
        <taxon>Nematocera</taxon>
        <taxon>Culicoidea</taxon>
        <taxon>Culicidae</taxon>
        <taxon>Anophelinae</taxon>
        <taxon>Anopheles</taxon>
    </lineage>
</organism>
<sequence>MVPSRHKIGYDNGGSCTPATSTGSSSIGLTSTPVSSGRSSNSNSSNSNGGSSVTSTPTAGGHDQAAGGNSSASVTPGAPGSSGHKGSIRGNKLARRARSFKDDFLEKISQIRTPTSTMTR</sequence>
<proteinExistence type="predicted"/>
<feature type="compositionally biased region" description="Low complexity" evidence="1">
    <location>
        <begin position="20"/>
        <end position="58"/>
    </location>
</feature>
<dbReference type="EnsemblMetazoa" id="ACOM034672-RA">
    <property type="protein sequence ID" value="ACOM034672-PA.1"/>
    <property type="gene ID" value="ACOM034672"/>
</dbReference>
<feature type="region of interest" description="Disordered" evidence="1">
    <location>
        <begin position="1"/>
        <end position="120"/>
    </location>
</feature>
<dbReference type="Proteomes" id="UP000075882">
    <property type="component" value="Unassembled WGS sequence"/>
</dbReference>
<evidence type="ECO:0000256" key="1">
    <source>
        <dbReference type="SAM" id="MobiDB-lite"/>
    </source>
</evidence>
<feature type="compositionally biased region" description="Polar residues" evidence="1">
    <location>
        <begin position="110"/>
        <end position="120"/>
    </location>
</feature>
<reference evidence="2" key="1">
    <citation type="submission" date="2022-08" db="UniProtKB">
        <authorList>
            <consortium name="EnsemblMetazoa"/>
        </authorList>
    </citation>
    <scope>IDENTIFICATION</scope>
</reference>